<keyword evidence="7" id="KW-0961">Cell wall biogenesis/degradation</keyword>
<comment type="subcellular location">
    <subcellularLocation>
        <location evidence="1">Secreted</location>
        <location evidence="1">Cell wall</location>
    </subcellularLocation>
</comment>
<dbReference type="GO" id="GO:0071555">
    <property type="term" value="P:cell wall organization"/>
    <property type="evidence" value="ECO:0007669"/>
    <property type="project" value="UniProtKB-KW"/>
</dbReference>
<dbReference type="InterPro" id="IPR000743">
    <property type="entry name" value="Glyco_hydro_28"/>
</dbReference>
<name>A0A7N0TVW3_KALFE</name>
<sequence>MVSPSSGTTYDVVSYGANPGSTVDSTAAFLTAWNLACASSDPSTLYVPTGTFLLKSLKFRGPCLNSALTVQIDGTLVAPSDYNVIGTNNNWIIFQHVDGVTVNGGILDGQGSGLWACKASGNSCPVGVTSMEFSNSSNVVVNGLTSLNSQMFHIVIYGSQNVKLQDVKVNAAASSPNTDGIHIQASTDVTVFGAKIQTGDDCVSIGPGSSNLWIENVECGPGHGISIGSLGREAEEVGVQNVTVKTATFLASQNGVRIKSWGRPSSSFVNNVLFQHITMNNVQNPIIIDQDYCPGEQDCPGKASGVKISDVTYQDIHGTSAKEVAVKIDCSPENPCSDIKLQDVELTFQNRAAEASCSHVDGSVSGIVQPSGCLKS</sequence>
<accession>A0A7N0TVW3</accession>
<evidence type="ECO:0008006" key="12">
    <source>
        <dbReference type="Google" id="ProtNLM"/>
    </source>
</evidence>
<dbReference type="Gramene" id="Kaladp0046s0281.1.v1.1">
    <property type="protein sequence ID" value="Kaladp0046s0281.1.v1.1"/>
    <property type="gene ID" value="Kaladp0046s0281.v1.1"/>
</dbReference>
<feature type="active site" evidence="8">
    <location>
        <position position="223"/>
    </location>
</feature>
<evidence type="ECO:0000313" key="10">
    <source>
        <dbReference type="EnsemblPlants" id="Kaladp0046s0281.1.v1.1"/>
    </source>
</evidence>
<dbReference type="PANTHER" id="PTHR31375">
    <property type="match status" value="1"/>
</dbReference>
<evidence type="ECO:0000313" key="11">
    <source>
        <dbReference type="Proteomes" id="UP000594263"/>
    </source>
</evidence>
<evidence type="ECO:0000256" key="2">
    <source>
        <dbReference type="ARBA" id="ARBA00008834"/>
    </source>
</evidence>
<protein>
    <recommendedName>
        <fullName evidence="12">Polygalacturonase</fullName>
    </recommendedName>
</protein>
<dbReference type="Gene3D" id="2.160.20.10">
    <property type="entry name" value="Single-stranded right-handed beta-helix, Pectin lyase-like"/>
    <property type="match status" value="1"/>
</dbReference>
<dbReference type="Pfam" id="PF00295">
    <property type="entry name" value="Glyco_hydro_28"/>
    <property type="match status" value="1"/>
</dbReference>
<comment type="similarity">
    <text evidence="2 9">Belongs to the glycosyl hydrolase 28 family.</text>
</comment>
<reference evidence="10" key="1">
    <citation type="submission" date="2021-01" db="UniProtKB">
        <authorList>
            <consortium name="EnsemblPlants"/>
        </authorList>
    </citation>
    <scope>IDENTIFICATION</scope>
</reference>
<evidence type="ECO:0000256" key="8">
    <source>
        <dbReference type="PROSITE-ProRule" id="PRU10052"/>
    </source>
</evidence>
<evidence type="ECO:0000256" key="9">
    <source>
        <dbReference type="RuleBase" id="RU361169"/>
    </source>
</evidence>
<dbReference type="OMA" id="LLDGCHN"/>
<evidence type="ECO:0000256" key="5">
    <source>
        <dbReference type="ARBA" id="ARBA00022801"/>
    </source>
</evidence>
<evidence type="ECO:0000256" key="4">
    <source>
        <dbReference type="ARBA" id="ARBA00022525"/>
    </source>
</evidence>
<dbReference type="InterPro" id="IPR011050">
    <property type="entry name" value="Pectin_lyase_fold/virulence"/>
</dbReference>
<dbReference type="Proteomes" id="UP000594263">
    <property type="component" value="Unplaced"/>
</dbReference>
<dbReference type="InterPro" id="IPR012334">
    <property type="entry name" value="Pectin_lyas_fold"/>
</dbReference>
<dbReference type="FunFam" id="2.160.20.10:FF:000016">
    <property type="entry name" value="Polygalacturonase 7"/>
    <property type="match status" value="1"/>
</dbReference>
<dbReference type="GO" id="GO:0005975">
    <property type="term" value="P:carbohydrate metabolic process"/>
    <property type="evidence" value="ECO:0007669"/>
    <property type="project" value="InterPro"/>
</dbReference>
<dbReference type="EnsemblPlants" id="Kaladp0046s0281.1.v1.1">
    <property type="protein sequence ID" value="Kaladp0046s0281.1.v1.1"/>
    <property type="gene ID" value="Kaladp0046s0281.v1.1"/>
</dbReference>
<keyword evidence="5 9" id="KW-0378">Hydrolase</keyword>
<dbReference type="GO" id="GO:0004650">
    <property type="term" value="F:polygalacturonase activity"/>
    <property type="evidence" value="ECO:0007669"/>
    <property type="project" value="InterPro"/>
</dbReference>
<evidence type="ECO:0000256" key="6">
    <source>
        <dbReference type="ARBA" id="ARBA00023295"/>
    </source>
</evidence>
<organism evidence="10 11">
    <name type="scientific">Kalanchoe fedtschenkoi</name>
    <name type="common">Lavender scallops</name>
    <name type="synonym">South American air plant</name>
    <dbReference type="NCBI Taxonomy" id="63787"/>
    <lineage>
        <taxon>Eukaryota</taxon>
        <taxon>Viridiplantae</taxon>
        <taxon>Streptophyta</taxon>
        <taxon>Embryophyta</taxon>
        <taxon>Tracheophyta</taxon>
        <taxon>Spermatophyta</taxon>
        <taxon>Magnoliopsida</taxon>
        <taxon>eudicotyledons</taxon>
        <taxon>Gunneridae</taxon>
        <taxon>Pentapetalae</taxon>
        <taxon>Saxifragales</taxon>
        <taxon>Crassulaceae</taxon>
        <taxon>Kalanchoe</taxon>
    </lineage>
</organism>
<dbReference type="PROSITE" id="PS00502">
    <property type="entry name" value="POLYGALACTURONASE"/>
    <property type="match status" value="1"/>
</dbReference>
<evidence type="ECO:0000256" key="1">
    <source>
        <dbReference type="ARBA" id="ARBA00004191"/>
    </source>
</evidence>
<evidence type="ECO:0000256" key="3">
    <source>
        <dbReference type="ARBA" id="ARBA00022512"/>
    </source>
</evidence>
<dbReference type="AlphaFoldDB" id="A0A7N0TVW3"/>
<evidence type="ECO:0000256" key="7">
    <source>
        <dbReference type="ARBA" id="ARBA00023316"/>
    </source>
</evidence>
<keyword evidence="6 9" id="KW-0326">Glycosidase</keyword>
<keyword evidence="4" id="KW-0964">Secreted</keyword>
<proteinExistence type="inferred from homology"/>
<dbReference type="SUPFAM" id="SSF51126">
    <property type="entry name" value="Pectin lyase-like"/>
    <property type="match status" value="1"/>
</dbReference>
<keyword evidence="11" id="KW-1185">Reference proteome</keyword>
<keyword evidence="3" id="KW-0134">Cell wall</keyword>
<dbReference type="InterPro" id="IPR006626">
    <property type="entry name" value="PbH1"/>
</dbReference>
<dbReference type="SMART" id="SM00710">
    <property type="entry name" value="PbH1"/>
    <property type="match status" value="7"/>
</dbReference>